<dbReference type="RefSeq" id="XP_033393849.1">
    <property type="nucleotide sequence ID" value="XM_033546433.1"/>
</dbReference>
<reference evidence="3" key="1">
    <citation type="journal article" date="2020" name="Stud. Mycol.">
        <title>101 Dothideomycetes genomes: a test case for predicting lifestyles and emergence of pathogens.</title>
        <authorList>
            <person name="Haridas S."/>
            <person name="Albert R."/>
            <person name="Binder M."/>
            <person name="Bloem J."/>
            <person name="Labutti K."/>
            <person name="Salamov A."/>
            <person name="Andreopoulos B."/>
            <person name="Baker S."/>
            <person name="Barry K."/>
            <person name="Bills G."/>
            <person name="Bluhm B."/>
            <person name="Cannon C."/>
            <person name="Castanera R."/>
            <person name="Culley D."/>
            <person name="Daum C."/>
            <person name="Ezra D."/>
            <person name="Gonzalez J."/>
            <person name="Henrissat B."/>
            <person name="Kuo A."/>
            <person name="Liang C."/>
            <person name="Lipzen A."/>
            <person name="Lutzoni F."/>
            <person name="Magnuson J."/>
            <person name="Mondo S."/>
            <person name="Nolan M."/>
            <person name="Ohm R."/>
            <person name="Pangilinan J."/>
            <person name="Park H.-J."/>
            <person name="Ramirez L."/>
            <person name="Alfaro M."/>
            <person name="Sun H."/>
            <person name="Tritt A."/>
            <person name="Yoshinaga Y."/>
            <person name="Zwiers L.-H."/>
            <person name="Turgeon B."/>
            <person name="Goodwin S."/>
            <person name="Spatafora J."/>
            <person name="Crous P."/>
            <person name="Grigoriev I."/>
        </authorList>
    </citation>
    <scope>NUCLEOTIDE SEQUENCE</scope>
    <source>
        <strain evidence="3">CBS 121167</strain>
    </source>
</reference>
<sequence length="704" mass="78711">MESTSEPSSPYQVHIGTWTNWSRGPVFGATLTLNQQQGSLLIAFVAFFITMVGASFWRISCFVFHRIYSTRAARDGLHHQRQAILRNSANAASGFLALIQVGWAWRQYWRVSPVIAYTLICLGAFAIASGFSSQISSAMGDELLISSPNCGLLVHRFSNSLSSFEGILNPYWTKRLVSATDYAQQCYSSNSSNVGLQCGTFIKKRLPTLVKRNASCPFEGGICRSNTSNLLLDTGFLNSLEHFGVNTPSRERFLWRKVVHCAPLVTEGYTMQYNFSDADGGQSYMRYYYGKHFGKADFTYQYPITSPKGGIRLNYTSADPNYSLSGLKTLVKNHTVAERVSEFDPIPELRRMDGDLDIFFLSATNVAFNSYSNDSWYQIKDSSDASMVSDESTGEMDLYYQKEPASPMACVTRQQYCFPSLSKENRCTALSSNIDAGLDAGYMHQKRKDQDGFIWVSPVSASAMTISEVVNIMGQQALASRYNFRHGIQGPISENQWQLDVEHWHASTLAHLQDGYLHKASGPTDERLFEFLDRPANAIEKRLCKSQKMLSTEHASFSLFWLYFIFILGILVIIIQYSIAPILGCIQRRRSLDCYTRLEWNTNDTLQLQRLAHEELGLGTWSGAADGIPVTRSGEKLAVLDLTDPHHPKLRVPSEGLEGAMANSNESLGSKEAARVRETDVLLNNPPPIVTDHSLSPSHNSVIH</sequence>
<dbReference type="Proteomes" id="UP000799438">
    <property type="component" value="Unassembled WGS sequence"/>
</dbReference>
<dbReference type="AlphaFoldDB" id="A0A6A6B2U3"/>
<feature type="region of interest" description="Disordered" evidence="1">
    <location>
        <begin position="684"/>
        <end position="704"/>
    </location>
</feature>
<evidence type="ECO:0000313" key="3">
    <source>
        <dbReference type="EMBL" id="KAF2138136.1"/>
    </source>
</evidence>
<dbReference type="OrthoDB" id="3540210at2759"/>
<proteinExistence type="predicted"/>
<keyword evidence="2" id="KW-1133">Transmembrane helix</keyword>
<keyword evidence="4" id="KW-1185">Reference proteome</keyword>
<feature type="transmembrane region" description="Helical" evidence="2">
    <location>
        <begin position="40"/>
        <end position="64"/>
    </location>
</feature>
<feature type="transmembrane region" description="Helical" evidence="2">
    <location>
        <begin position="557"/>
        <end position="579"/>
    </location>
</feature>
<gene>
    <name evidence="3" type="ORF">K452DRAFT_361593</name>
</gene>
<keyword evidence="2" id="KW-0812">Transmembrane</keyword>
<evidence type="ECO:0000256" key="1">
    <source>
        <dbReference type="SAM" id="MobiDB-lite"/>
    </source>
</evidence>
<evidence type="ECO:0000256" key="2">
    <source>
        <dbReference type="SAM" id="Phobius"/>
    </source>
</evidence>
<accession>A0A6A6B2U3</accession>
<name>A0A6A6B2U3_9PEZI</name>
<protein>
    <submittedName>
        <fullName evidence="3">Uncharacterized protein</fullName>
    </submittedName>
</protein>
<dbReference type="GeneID" id="54303939"/>
<keyword evidence="2" id="KW-0472">Membrane</keyword>
<dbReference type="EMBL" id="ML995498">
    <property type="protein sequence ID" value="KAF2138136.1"/>
    <property type="molecule type" value="Genomic_DNA"/>
</dbReference>
<feature type="transmembrane region" description="Helical" evidence="2">
    <location>
        <begin position="84"/>
        <end position="105"/>
    </location>
</feature>
<organism evidence="3 4">
    <name type="scientific">Aplosporella prunicola CBS 121167</name>
    <dbReference type="NCBI Taxonomy" id="1176127"/>
    <lineage>
        <taxon>Eukaryota</taxon>
        <taxon>Fungi</taxon>
        <taxon>Dikarya</taxon>
        <taxon>Ascomycota</taxon>
        <taxon>Pezizomycotina</taxon>
        <taxon>Dothideomycetes</taxon>
        <taxon>Dothideomycetes incertae sedis</taxon>
        <taxon>Botryosphaeriales</taxon>
        <taxon>Aplosporellaceae</taxon>
        <taxon>Aplosporella</taxon>
    </lineage>
</organism>
<feature type="compositionally biased region" description="Polar residues" evidence="1">
    <location>
        <begin position="693"/>
        <end position="704"/>
    </location>
</feature>
<evidence type="ECO:0000313" key="4">
    <source>
        <dbReference type="Proteomes" id="UP000799438"/>
    </source>
</evidence>
<feature type="transmembrane region" description="Helical" evidence="2">
    <location>
        <begin position="111"/>
        <end position="131"/>
    </location>
</feature>